<reference evidence="1" key="1">
    <citation type="submission" date="2022-07" db="EMBL/GenBank/DDBJ databases">
        <title>Genome Sequence of Lecanicillium saksenae.</title>
        <authorList>
            <person name="Buettner E."/>
        </authorList>
    </citation>
    <scope>NUCLEOTIDE SEQUENCE</scope>
    <source>
        <strain evidence="1">VT-O1</strain>
    </source>
</reference>
<evidence type="ECO:0000313" key="1">
    <source>
        <dbReference type="EMBL" id="KAJ3495710.1"/>
    </source>
</evidence>
<accession>A0ACC1QYY7</accession>
<organism evidence="1 2">
    <name type="scientific">Lecanicillium saksenae</name>
    <dbReference type="NCBI Taxonomy" id="468837"/>
    <lineage>
        <taxon>Eukaryota</taxon>
        <taxon>Fungi</taxon>
        <taxon>Dikarya</taxon>
        <taxon>Ascomycota</taxon>
        <taxon>Pezizomycotina</taxon>
        <taxon>Sordariomycetes</taxon>
        <taxon>Hypocreomycetidae</taxon>
        <taxon>Hypocreales</taxon>
        <taxon>Cordycipitaceae</taxon>
        <taxon>Lecanicillium</taxon>
    </lineage>
</organism>
<evidence type="ECO:0000313" key="2">
    <source>
        <dbReference type="Proteomes" id="UP001148737"/>
    </source>
</evidence>
<name>A0ACC1QYY7_9HYPO</name>
<protein>
    <submittedName>
        <fullName evidence="1">Uncharacterized protein</fullName>
    </submittedName>
</protein>
<gene>
    <name evidence="1" type="ORF">NLG97_g3197</name>
</gene>
<proteinExistence type="predicted"/>
<sequence>MSGVRYDTIRPEATGTAEGREQWVLNTHVALLLGEKDLDLSRYTAWERAPVSRLAKITLWRTEWELYSLLSEKYWDIGQQLPDYYAGEDPSAMSFQTKQKLKQAAWERFAATDMFFVKLSELLYTVSNMPHLRNVTLAVEYRELLESEAQAMGWKAPQKWKQDPGADRFHGFAPRHKYYLGGNFVREDTPTKHLISSTPFPEKRVPRRGLVQVFPDDPEYEKLCVEQGLDHLVKGQPSPSLPNGVHTSAIEAKLLNGTNGHGHGHLEPPSVTVNGGSH</sequence>
<comment type="caution">
    <text evidence="1">The sequence shown here is derived from an EMBL/GenBank/DDBJ whole genome shotgun (WGS) entry which is preliminary data.</text>
</comment>
<dbReference type="Proteomes" id="UP001148737">
    <property type="component" value="Unassembled WGS sequence"/>
</dbReference>
<keyword evidence="2" id="KW-1185">Reference proteome</keyword>
<dbReference type="EMBL" id="JANAKD010000254">
    <property type="protein sequence ID" value="KAJ3495710.1"/>
    <property type="molecule type" value="Genomic_DNA"/>
</dbReference>